<dbReference type="EMBL" id="NXLW01000001">
    <property type="protein sequence ID" value="RDU73721.1"/>
    <property type="molecule type" value="Genomic_DNA"/>
</dbReference>
<dbReference type="InterPro" id="IPR023404">
    <property type="entry name" value="rSAM_horseshoe"/>
</dbReference>
<feature type="domain" description="MTTase N-terminal" evidence="8">
    <location>
        <begin position="2"/>
        <end position="110"/>
    </location>
</feature>
<dbReference type="SUPFAM" id="SSF102114">
    <property type="entry name" value="Radical SAM enzymes"/>
    <property type="match status" value="1"/>
</dbReference>
<dbReference type="InterPro" id="IPR005839">
    <property type="entry name" value="Methylthiotransferase"/>
</dbReference>
<feature type="domain" description="Radical SAM core" evidence="9">
    <location>
        <begin position="130"/>
        <end position="358"/>
    </location>
</feature>
<dbReference type="PROSITE" id="PS51449">
    <property type="entry name" value="MTTASE_N"/>
    <property type="match status" value="1"/>
</dbReference>
<evidence type="ECO:0000256" key="6">
    <source>
        <dbReference type="ARBA" id="ARBA00023004"/>
    </source>
</evidence>
<dbReference type="InterPro" id="IPR058240">
    <property type="entry name" value="rSAM_sf"/>
</dbReference>
<dbReference type="AlphaFoldDB" id="A0A3D8J9Z3"/>
<dbReference type="InterPro" id="IPR038135">
    <property type="entry name" value="Methylthiotransferase_N_sf"/>
</dbReference>
<keyword evidence="11" id="KW-1185">Reference proteome</keyword>
<dbReference type="PANTHER" id="PTHR11918">
    <property type="entry name" value="RADICAL SAM PROTEINS"/>
    <property type="match status" value="1"/>
</dbReference>
<dbReference type="Proteomes" id="UP000256424">
    <property type="component" value="Unassembled WGS sequence"/>
</dbReference>
<evidence type="ECO:0000313" key="10">
    <source>
        <dbReference type="EMBL" id="RDU73721.1"/>
    </source>
</evidence>
<dbReference type="SMART" id="SM00729">
    <property type="entry name" value="Elp3"/>
    <property type="match status" value="1"/>
</dbReference>
<keyword evidence="7" id="KW-0411">Iron-sulfur</keyword>
<evidence type="ECO:0000256" key="5">
    <source>
        <dbReference type="ARBA" id="ARBA00022723"/>
    </source>
</evidence>
<evidence type="ECO:0000259" key="9">
    <source>
        <dbReference type="PROSITE" id="PS51918"/>
    </source>
</evidence>
<dbReference type="CDD" id="cd01335">
    <property type="entry name" value="Radical_SAM"/>
    <property type="match status" value="1"/>
</dbReference>
<keyword evidence="2" id="KW-0004">4Fe-4S</keyword>
<dbReference type="OrthoDB" id="9805215at2"/>
<dbReference type="InterPro" id="IPR006638">
    <property type="entry name" value="Elp3/MiaA/NifB-like_rSAM"/>
</dbReference>
<dbReference type="PANTHER" id="PTHR11918:SF45">
    <property type="entry name" value="THREONYLCARBAMOYLADENOSINE TRNA METHYLTHIOTRANSFERASE"/>
    <property type="match status" value="1"/>
</dbReference>
<dbReference type="Gene3D" id="3.40.50.12160">
    <property type="entry name" value="Methylthiotransferase, N-terminal domain"/>
    <property type="match status" value="1"/>
</dbReference>
<evidence type="ECO:0000313" key="11">
    <source>
        <dbReference type="Proteomes" id="UP000256424"/>
    </source>
</evidence>
<dbReference type="Pfam" id="PF00919">
    <property type="entry name" value="UPF0004"/>
    <property type="match status" value="1"/>
</dbReference>
<proteinExistence type="predicted"/>
<dbReference type="SFLD" id="SFLDG01082">
    <property type="entry name" value="B12-binding_domain_containing"/>
    <property type="match status" value="1"/>
</dbReference>
<dbReference type="NCBIfam" id="TIGR00089">
    <property type="entry name" value="MiaB/RimO family radical SAM methylthiotransferase"/>
    <property type="match status" value="1"/>
</dbReference>
<comment type="caution">
    <text evidence="10">The sequence shown here is derived from an EMBL/GenBank/DDBJ whole genome shotgun (WGS) entry which is preliminary data.</text>
</comment>
<dbReference type="Pfam" id="PF04055">
    <property type="entry name" value="Radical_SAM"/>
    <property type="match status" value="1"/>
</dbReference>
<comment type="cofactor">
    <cofactor evidence="1">
        <name>[4Fe-4S] cluster</name>
        <dbReference type="ChEBI" id="CHEBI:49883"/>
    </cofactor>
</comment>
<keyword evidence="3 10" id="KW-0808">Transferase</keyword>
<sequence>MLKVFFKTFGCRSNLYDTQVMISSLKGYSLIEEPLEADIIVINSCTVTNKADREVRSYARKYSLLGKKVIFTGCGVKHLGESLYKQNLAFSVFAHSHKENISNILSTQQRVFLSKESKHKHTDSVILPNIVGRVRAFIKIQEGCNFSCSYCIIPSVRGVARSFTQAHILEQIRILSENGISEVILTGTNIGSYGLDTGTHIAELIAKIHDIAGIKRIRLGSLEPSQIDSVFLQILCLPKLEKHLHIALQHTSPVMLRIMNRKNTFERDLELFAHIAAKGFSLGTDYIVGHYGESEAIFAEALCNLEKLPLTHIHPFIYSPRVGTKSAQNKEQLESVHGGVAKKRLKTIQNIVNQKNKDFRMRIAQQKIPLQILIDGQKQVLFDKLDLESTHQEISHASRHHDTIKDNEMIESCYTGLDQYFNRVFIPHRIMESSHQLSKGDWIETSDYILSNYVNANIVKSFVLK</sequence>
<dbReference type="GO" id="GO:0051539">
    <property type="term" value="F:4 iron, 4 sulfur cluster binding"/>
    <property type="evidence" value="ECO:0007669"/>
    <property type="project" value="UniProtKB-KW"/>
</dbReference>
<name>A0A3D8J9Z3_9HELI</name>
<organism evidence="10 11">
    <name type="scientific">Helicobacter aurati</name>
    <dbReference type="NCBI Taxonomy" id="137778"/>
    <lineage>
        <taxon>Bacteria</taxon>
        <taxon>Pseudomonadati</taxon>
        <taxon>Campylobacterota</taxon>
        <taxon>Epsilonproteobacteria</taxon>
        <taxon>Campylobacterales</taxon>
        <taxon>Helicobacteraceae</taxon>
        <taxon>Helicobacter</taxon>
    </lineage>
</organism>
<dbReference type="PROSITE" id="PS51918">
    <property type="entry name" value="RADICAL_SAM"/>
    <property type="match status" value="1"/>
</dbReference>
<dbReference type="PROSITE" id="PS01278">
    <property type="entry name" value="MTTASE_RADICAL"/>
    <property type="match status" value="1"/>
</dbReference>
<dbReference type="Gene3D" id="3.80.30.20">
    <property type="entry name" value="tm_1862 like domain"/>
    <property type="match status" value="1"/>
</dbReference>
<keyword evidence="6" id="KW-0408">Iron</keyword>
<evidence type="ECO:0000259" key="8">
    <source>
        <dbReference type="PROSITE" id="PS51449"/>
    </source>
</evidence>
<dbReference type="InterPro" id="IPR020612">
    <property type="entry name" value="Methylthiotransferase_CS"/>
</dbReference>
<dbReference type="InterPro" id="IPR013848">
    <property type="entry name" value="Methylthiotransferase_N"/>
</dbReference>
<keyword evidence="5" id="KW-0479">Metal-binding</keyword>
<evidence type="ECO:0000256" key="3">
    <source>
        <dbReference type="ARBA" id="ARBA00022679"/>
    </source>
</evidence>
<protein>
    <submittedName>
        <fullName evidence="10">MiaB/RimO family radical SAM methylthiotransferase</fullName>
    </submittedName>
</protein>
<gene>
    <name evidence="10" type="ORF">CQA66_00615</name>
</gene>
<dbReference type="GO" id="GO:0035598">
    <property type="term" value="F:tRNA (N(6)-L-threonylcarbamoyladenosine(37)-C(2))-methylthiotransferase activity"/>
    <property type="evidence" value="ECO:0007669"/>
    <property type="project" value="TreeGrafter"/>
</dbReference>
<dbReference type="InterPro" id="IPR007197">
    <property type="entry name" value="rSAM"/>
</dbReference>
<evidence type="ECO:0000256" key="7">
    <source>
        <dbReference type="ARBA" id="ARBA00023014"/>
    </source>
</evidence>
<dbReference type="GO" id="GO:0046872">
    <property type="term" value="F:metal ion binding"/>
    <property type="evidence" value="ECO:0007669"/>
    <property type="project" value="UniProtKB-KW"/>
</dbReference>
<evidence type="ECO:0000256" key="4">
    <source>
        <dbReference type="ARBA" id="ARBA00022691"/>
    </source>
</evidence>
<reference evidence="10 11" key="1">
    <citation type="submission" date="2018-04" db="EMBL/GenBank/DDBJ databases">
        <title>Novel Campyloabacter and Helicobacter Species and Strains.</title>
        <authorList>
            <person name="Mannion A.J."/>
            <person name="Shen Z."/>
            <person name="Fox J.G."/>
        </authorList>
    </citation>
    <scope>NUCLEOTIDE SEQUENCE [LARGE SCALE GENOMIC DNA]</scope>
    <source>
        <strain evidence="10 11">MIT 97-5075</strain>
    </source>
</reference>
<evidence type="ECO:0000256" key="1">
    <source>
        <dbReference type="ARBA" id="ARBA00001966"/>
    </source>
</evidence>
<dbReference type="SFLD" id="SFLDS00029">
    <property type="entry name" value="Radical_SAM"/>
    <property type="match status" value="1"/>
</dbReference>
<accession>A0A3D8J9Z3</accession>
<keyword evidence="4" id="KW-0949">S-adenosyl-L-methionine</keyword>
<evidence type="ECO:0000256" key="2">
    <source>
        <dbReference type="ARBA" id="ARBA00022485"/>
    </source>
</evidence>